<dbReference type="InterPro" id="IPR050180">
    <property type="entry name" value="RNR_Ribonuclease"/>
</dbReference>
<dbReference type="EC" id="3.1.13.1" evidence="8"/>
<dbReference type="InterPro" id="IPR011129">
    <property type="entry name" value="CSD"/>
</dbReference>
<feature type="compositionally biased region" description="Basic residues" evidence="9">
    <location>
        <begin position="683"/>
        <end position="709"/>
    </location>
</feature>
<dbReference type="PROSITE" id="PS50126">
    <property type="entry name" value="S1"/>
    <property type="match status" value="1"/>
</dbReference>
<dbReference type="InterPro" id="IPR011805">
    <property type="entry name" value="RNase_R"/>
</dbReference>
<comment type="function">
    <text evidence="8">3'-5' exoribonuclease that releases 5'-nucleoside monophosphates and is involved in maturation of structured RNAs.</text>
</comment>
<keyword evidence="7 8" id="KW-0694">RNA-binding</keyword>
<comment type="subcellular location">
    <subcellularLocation>
        <location evidence="2 8">Cytoplasm</location>
    </subcellularLocation>
</comment>
<dbReference type="Pfam" id="PF17876">
    <property type="entry name" value="CSD2"/>
    <property type="match status" value="1"/>
</dbReference>
<comment type="catalytic activity">
    <reaction evidence="1 8">
        <text>Exonucleolytic cleavage in the 3'- to 5'-direction to yield nucleoside 5'-phosphates.</text>
        <dbReference type="EC" id="3.1.13.1"/>
    </reaction>
</comment>
<keyword evidence="4 8" id="KW-0540">Nuclease</keyword>
<evidence type="ECO:0000256" key="7">
    <source>
        <dbReference type="ARBA" id="ARBA00022884"/>
    </source>
</evidence>
<dbReference type="EMBL" id="JACOPQ010000007">
    <property type="protein sequence ID" value="MBC5737302.1"/>
    <property type="molecule type" value="Genomic_DNA"/>
</dbReference>
<dbReference type="GO" id="GO:0003723">
    <property type="term" value="F:RNA binding"/>
    <property type="evidence" value="ECO:0007669"/>
    <property type="project" value="UniProtKB-UniRule"/>
</dbReference>
<evidence type="ECO:0000256" key="4">
    <source>
        <dbReference type="ARBA" id="ARBA00022722"/>
    </source>
</evidence>
<evidence type="ECO:0000256" key="5">
    <source>
        <dbReference type="ARBA" id="ARBA00022801"/>
    </source>
</evidence>
<dbReference type="InterPro" id="IPR003029">
    <property type="entry name" value="S1_domain"/>
</dbReference>
<name>A0A8J6J744_9FIRM</name>
<dbReference type="SMART" id="SM00357">
    <property type="entry name" value="CSP"/>
    <property type="match status" value="1"/>
</dbReference>
<dbReference type="InterPro" id="IPR001900">
    <property type="entry name" value="RNase_II/R"/>
</dbReference>
<feature type="domain" description="S1 motif" evidence="10">
    <location>
        <begin position="577"/>
        <end position="657"/>
    </location>
</feature>
<dbReference type="InterPro" id="IPR040476">
    <property type="entry name" value="CSD2"/>
</dbReference>
<dbReference type="PANTHER" id="PTHR23355:SF9">
    <property type="entry name" value="DIS3-LIKE EXONUCLEASE 2"/>
    <property type="match status" value="1"/>
</dbReference>
<dbReference type="GO" id="GO:0006402">
    <property type="term" value="P:mRNA catabolic process"/>
    <property type="evidence" value="ECO:0007669"/>
    <property type="project" value="TreeGrafter"/>
</dbReference>
<evidence type="ECO:0000313" key="11">
    <source>
        <dbReference type="EMBL" id="MBC5737302.1"/>
    </source>
</evidence>
<dbReference type="GO" id="GO:0005829">
    <property type="term" value="C:cytosol"/>
    <property type="evidence" value="ECO:0007669"/>
    <property type="project" value="TreeGrafter"/>
</dbReference>
<evidence type="ECO:0000313" key="12">
    <source>
        <dbReference type="Proteomes" id="UP000607645"/>
    </source>
</evidence>
<evidence type="ECO:0000256" key="6">
    <source>
        <dbReference type="ARBA" id="ARBA00022839"/>
    </source>
</evidence>
<dbReference type="RefSeq" id="WP_186919149.1">
    <property type="nucleotide sequence ID" value="NZ_JACOPQ010000007.1"/>
</dbReference>
<dbReference type="Pfam" id="PF00575">
    <property type="entry name" value="S1"/>
    <property type="match status" value="1"/>
</dbReference>
<gene>
    <name evidence="8 11" type="primary">rnr</name>
    <name evidence="11" type="ORF">H8S62_09820</name>
</gene>
<comment type="caution">
    <text evidence="11">The sequence shown here is derived from an EMBL/GenBank/DDBJ whole genome shotgun (WGS) entry which is preliminary data.</text>
</comment>
<keyword evidence="3 8" id="KW-0963">Cytoplasm</keyword>
<dbReference type="CDD" id="cd04471">
    <property type="entry name" value="S1_RNase_R"/>
    <property type="match status" value="1"/>
</dbReference>
<feature type="region of interest" description="Disordered" evidence="9">
    <location>
        <begin position="667"/>
        <end position="709"/>
    </location>
</feature>
<dbReference type="InterPro" id="IPR013223">
    <property type="entry name" value="RNase_B_OB_dom"/>
</dbReference>
<dbReference type="InterPro" id="IPR012340">
    <property type="entry name" value="NA-bd_OB-fold"/>
</dbReference>
<dbReference type="Gene3D" id="2.40.50.140">
    <property type="entry name" value="Nucleic acid-binding proteins"/>
    <property type="match status" value="2"/>
</dbReference>
<organism evidence="11 12">
    <name type="scientific">Lawsonibacter faecis</name>
    <dbReference type="NCBI Taxonomy" id="2763052"/>
    <lineage>
        <taxon>Bacteria</taxon>
        <taxon>Bacillati</taxon>
        <taxon>Bacillota</taxon>
        <taxon>Clostridia</taxon>
        <taxon>Eubacteriales</taxon>
        <taxon>Oscillospiraceae</taxon>
        <taxon>Lawsonibacter</taxon>
    </lineage>
</organism>
<dbReference type="HAMAP" id="MF_01895">
    <property type="entry name" value="RNase_R"/>
    <property type="match status" value="1"/>
</dbReference>
<dbReference type="AlphaFoldDB" id="A0A8J6J744"/>
<proteinExistence type="inferred from homology"/>
<keyword evidence="6 8" id="KW-0269">Exonuclease</keyword>
<dbReference type="NCBIfam" id="TIGR02063">
    <property type="entry name" value="RNase_R"/>
    <property type="match status" value="1"/>
</dbReference>
<evidence type="ECO:0000256" key="1">
    <source>
        <dbReference type="ARBA" id="ARBA00001849"/>
    </source>
</evidence>
<dbReference type="SMART" id="SM00316">
    <property type="entry name" value="S1"/>
    <property type="match status" value="1"/>
</dbReference>
<dbReference type="InterPro" id="IPR004476">
    <property type="entry name" value="RNase_II/RNase_R"/>
</dbReference>
<keyword evidence="12" id="KW-1185">Reference proteome</keyword>
<keyword evidence="5 8" id="KW-0378">Hydrolase</keyword>
<dbReference type="PANTHER" id="PTHR23355">
    <property type="entry name" value="RIBONUCLEASE"/>
    <property type="match status" value="1"/>
</dbReference>
<reference evidence="11" key="1">
    <citation type="submission" date="2020-08" db="EMBL/GenBank/DDBJ databases">
        <title>Genome public.</title>
        <authorList>
            <person name="Liu C."/>
            <person name="Sun Q."/>
        </authorList>
    </citation>
    <scope>NUCLEOTIDE SEQUENCE</scope>
    <source>
        <strain evidence="11">NSJ-52</strain>
    </source>
</reference>
<evidence type="ECO:0000256" key="2">
    <source>
        <dbReference type="ARBA" id="ARBA00004496"/>
    </source>
</evidence>
<evidence type="ECO:0000256" key="3">
    <source>
        <dbReference type="ARBA" id="ARBA00022490"/>
    </source>
</evidence>
<evidence type="ECO:0000256" key="8">
    <source>
        <dbReference type="HAMAP-Rule" id="MF_01895"/>
    </source>
</evidence>
<dbReference type="Pfam" id="PF08206">
    <property type="entry name" value="OB_RNB"/>
    <property type="match status" value="1"/>
</dbReference>
<dbReference type="SMART" id="SM00955">
    <property type="entry name" value="RNB"/>
    <property type="match status" value="1"/>
</dbReference>
<evidence type="ECO:0000256" key="9">
    <source>
        <dbReference type="SAM" id="MobiDB-lite"/>
    </source>
</evidence>
<dbReference type="SUPFAM" id="SSF50249">
    <property type="entry name" value="Nucleic acid-binding proteins"/>
    <property type="match status" value="4"/>
</dbReference>
<sequence>MAGTKDKNTIAGVFQGTSRGFGFVTPEGGTDRDGDYFIPPRATGGAWHGDKVTIVPDRADPFDGDRRSARIVSVLERANKTVTGTLRRFERELWLQPDSDKLPGPIKLTGKSRGLHSGEKAAVEVQSYGGGGKPPLGALRETFGKAGTREAAAAAILYNYEIDREFPVNVLEQAEAAAETVPAEALAGRLDLRGRCVITIDGASAKDLDDAVSLERDASGRWVLGVHIADVSHYVAEKSPLDLEAWERGTSVYFADQVIPMLPVELSNGICSLNPQVDRLALTCLMTMSEGGEVLGHSVHKSVIRTTERMTYEDCNLLLADSLPEEAVLRTQKRALEERYAHILPMLRDMAVLAKALEKRRRLRGSLDLDTSESYIICDEQGRPVDIRTRRQGESEALIESFMLCANETVAQHLFEREKPGVYRVHEKPSADKAEGLKTMLEPFGYTFQEADNFTLQKILEDAGTKPEAPIISTMVLRSLMKARYDTQNLGHFGLAAKYYCHFTSPIRRYPDLMVHRILSRVIEDGERQGKAPWEKRMAVMAQKAAVQSSEREIAAQNAEREIEKLYMAEYMSGHIGEELTGAVSGVTKFGLFIMLPSGVEGLLPAEALPGDKWHYDEKRMTLRGEHTGRVFSFGMALEVVCVQADPGSGQIDFRLAGEGELPVIAPREKRHELPIAPDFVRGKPRTKAGGRRARPPRHKAGRGGGRKR</sequence>
<dbReference type="GO" id="GO:0008859">
    <property type="term" value="F:exoribonuclease II activity"/>
    <property type="evidence" value="ECO:0007669"/>
    <property type="project" value="UniProtKB-UniRule"/>
</dbReference>
<dbReference type="NCBIfam" id="TIGR00358">
    <property type="entry name" value="3_prime_RNase"/>
    <property type="match status" value="1"/>
</dbReference>
<evidence type="ECO:0000259" key="10">
    <source>
        <dbReference type="PROSITE" id="PS50126"/>
    </source>
</evidence>
<accession>A0A8J6J744</accession>
<comment type="similarity">
    <text evidence="8">Belongs to the RNR ribonuclease family. RNase R subfamily.</text>
</comment>
<protein>
    <recommendedName>
        <fullName evidence="8">Ribonuclease R</fullName>
        <shortName evidence="8">RNase R</shortName>
        <ecNumber evidence="8">3.1.13.1</ecNumber>
    </recommendedName>
</protein>
<dbReference type="Pfam" id="PF00773">
    <property type="entry name" value="RNB"/>
    <property type="match status" value="1"/>
</dbReference>
<dbReference type="Proteomes" id="UP000607645">
    <property type="component" value="Unassembled WGS sequence"/>
</dbReference>